<evidence type="ECO:0000313" key="2">
    <source>
        <dbReference type="EMBL" id="VBA45418.1"/>
    </source>
</evidence>
<evidence type="ECO:0000256" key="1">
    <source>
        <dbReference type="SAM" id="MobiDB-lite"/>
    </source>
</evidence>
<dbReference type="AlphaFoldDB" id="A0A498QJL5"/>
<evidence type="ECO:0000313" key="3">
    <source>
        <dbReference type="Proteomes" id="UP000267289"/>
    </source>
</evidence>
<reference evidence="2 3" key="1">
    <citation type="submission" date="2018-09" db="EMBL/GenBank/DDBJ databases">
        <authorList>
            <person name="Tagini F."/>
        </authorList>
    </citation>
    <scope>NUCLEOTIDE SEQUENCE [LARGE SCALE GENOMIC DNA]</scope>
    <source>
        <strain evidence="2 3">MK13</strain>
    </source>
</reference>
<keyword evidence="3" id="KW-1185">Reference proteome</keyword>
<feature type="region of interest" description="Disordered" evidence="1">
    <location>
        <begin position="52"/>
        <end position="73"/>
    </location>
</feature>
<name>A0A498QJL5_9MYCO</name>
<sequence>MVVGASQRDPAQHGVEVLVAVADEHRVMSLPAVDPRPAVPGVGGQQLLQQRGAKLGHRGADRQLHRGQARARAQCVGGDRGQPVYLGGDLRRDLLAEPLFSSPVAAGGAEAAGFGGRASQIASLTSTICSLTAAKR</sequence>
<organism evidence="2 3">
    <name type="scientific">Mycobacterium innocens</name>
    <dbReference type="NCBI Taxonomy" id="2341083"/>
    <lineage>
        <taxon>Bacteria</taxon>
        <taxon>Bacillati</taxon>
        <taxon>Actinomycetota</taxon>
        <taxon>Actinomycetes</taxon>
        <taxon>Mycobacteriales</taxon>
        <taxon>Mycobacteriaceae</taxon>
        <taxon>Mycobacterium</taxon>
    </lineage>
</organism>
<protein>
    <submittedName>
        <fullName evidence="2">Uncharacterized protein</fullName>
    </submittedName>
</protein>
<proteinExistence type="predicted"/>
<gene>
    <name evidence="2" type="ORF">LAUMK13_05462</name>
</gene>
<accession>A0A498QJL5</accession>
<dbReference type="EMBL" id="UPHQ01000289">
    <property type="protein sequence ID" value="VBA45418.1"/>
    <property type="molecule type" value="Genomic_DNA"/>
</dbReference>
<dbReference type="Proteomes" id="UP000267289">
    <property type="component" value="Unassembled WGS sequence"/>
</dbReference>